<dbReference type="NCBIfam" id="TIGR00360">
    <property type="entry name" value="ComEC_N-term"/>
    <property type="match status" value="1"/>
</dbReference>
<evidence type="ECO:0000256" key="3">
    <source>
        <dbReference type="ARBA" id="ARBA00022692"/>
    </source>
</evidence>
<dbReference type="PANTHER" id="PTHR30619:SF7">
    <property type="entry name" value="BETA-LACTAMASE DOMAIN PROTEIN"/>
    <property type="match status" value="1"/>
</dbReference>
<dbReference type="PANTHER" id="PTHR30619">
    <property type="entry name" value="DNA INTERNALIZATION/COMPETENCE PROTEIN COMEC/REC2"/>
    <property type="match status" value="1"/>
</dbReference>
<keyword evidence="2" id="KW-1003">Cell membrane</keyword>
<comment type="subcellular location">
    <subcellularLocation>
        <location evidence="1">Cell membrane</location>
        <topology evidence="1">Multi-pass membrane protein</topology>
    </subcellularLocation>
</comment>
<feature type="transmembrane region" description="Helical" evidence="6">
    <location>
        <begin position="233"/>
        <end position="259"/>
    </location>
</feature>
<accession>A0ABS5HHH8</accession>
<keyword evidence="9" id="KW-1185">Reference proteome</keyword>
<keyword evidence="5 6" id="KW-0472">Membrane</keyword>
<feature type="transmembrane region" description="Helical" evidence="6">
    <location>
        <begin position="399"/>
        <end position="416"/>
    </location>
</feature>
<feature type="transmembrane region" description="Helical" evidence="6">
    <location>
        <begin position="361"/>
        <end position="387"/>
    </location>
</feature>
<feature type="transmembrane region" description="Helical" evidence="6">
    <location>
        <begin position="12"/>
        <end position="30"/>
    </location>
</feature>
<gene>
    <name evidence="8" type="ORF">KDD93_03985</name>
</gene>
<feature type="transmembrane region" description="Helical" evidence="6">
    <location>
        <begin position="298"/>
        <end position="316"/>
    </location>
</feature>
<dbReference type="Pfam" id="PF03772">
    <property type="entry name" value="Competence"/>
    <property type="match status" value="1"/>
</dbReference>
<evidence type="ECO:0000259" key="7">
    <source>
        <dbReference type="Pfam" id="PF03772"/>
    </source>
</evidence>
<evidence type="ECO:0000256" key="1">
    <source>
        <dbReference type="ARBA" id="ARBA00004651"/>
    </source>
</evidence>
<evidence type="ECO:0000256" key="2">
    <source>
        <dbReference type="ARBA" id="ARBA00022475"/>
    </source>
</evidence>
<evidence type="ECO:0000256" key="5">
    <source>
        <dbReference type="ARBA" id="ARBA00023136"/>
    </source>
</evidence>
<protein>
    <submittedName>
        <fullName evidence="8">ComEC/Rec2 family competence protein</fullName>
    </submittedName>
</protein>
<feature type="transmembrane region" description="Helical" evidence="6">
    <location>
        <begin position="190"/>
        <end position="213"/>
    </location>
</feature>
<organism evidence="8 9">
    <name type="scientific">Campylobacter anatolicus</name>
    <dbReference type="NCBI Taxonomy" id="2829105"/>
    <lineage>
        <taxon>Bacteria</taxon>
        <taxon>Pseudomonadati</taxon>
        <taxon>Campylobacterota</taxon>
        <taxon>Epsilonproteobacteria</taxon>
        <taxon>Campylobacterales</taxon>
        <taxon>Campylobacteraceae</taxon>
        <taxon>Campylobacter</taxon>
    </lineage>
</organism>
<feature type="transmembrane region" description="Helical" evidence="6">
    <location>
        <begin position="328"/>
        <end position="349"/>
    </location>
</feature>
<dbReference type="Proteomes" id="UP000682951">
    <property type="component" value="Unassembled WGS sequence"/>
</dbReference>
<proteinExistence type="predicted"/>
<reference evidence="8 9" key="1">
    <citation type="submission" date="2021-04" db="EMBL/GenBank/DDBJ databases">
        <title>Molecular and phenotypic characterization and identification of bacterial isolates recovered from the Anatolian ground squirrels (Spermophilus xanthoprymnus) and which have the potential to form a new species in the Campylobacter genus.</title>
        <authorList>
            <person name="Aydin F."/>
            <person name="Abay S."/>
            <person name="Kayman T."/>
            <person name="Karakaya E."/>
            <person name="Mustak H.K."/>
            <person name="Mustak I.B."/>
            <person name="Bilgin N."/>
            <person name="Duzler A."/>
            <person name="Sahin O."/>
            <person name="Guran O."/>
            <person name="Saticioglu I.B."/>
        </authorList>
    </citation>
    <scope>NUCLEOTIDE SEQUENCE [LARGE SCALE GENOMIC DNA]</scope>
    <source>
        <strain evidence="9">faydin-G24</strain>
    </source>
</reference>
<comment type="caution">
    <text evidence="8">The sequence shown here is derived from an EMBL/GenBank/DDBJ whole genome shotgun (WGS) entry which is preliminary data.</text>
</comment>
<feature type="transmembrane region" description="Helical" evidence="6">
    <location>
        <begin position="422"/>
        <end position="438"/>
    </location>
</feature>
<evidence type="ECO:0000256" key="6">
    <source>
        <dbReference type="SAM" id="Phobius"/>
    </source>
</evidence>
<dbReference type="EMBL" id="JAGSSW010000003">
    <property type="protein sequence ID" value="MBR8463734.1"/>
    <property type="molecule type" value="Genomic_DNA"/>
</dbReference>
<name>A0ABS5HHH8_9BACT</name>
<feature type="domain" description="ComEC/Rec2-related protein" evidence="7">
    <location>
        <begin position="180"/>
        <end position="433"/>
    </location>
</feature>
<dbReference type="InterPro" id="IPR004477">
    <property type="entry name" value="ComEC_N"/>
</dbReference>
<evidence type="ECO:0000256" key="4">
    <source>
        <dbReference type="ARBA" id="ARBA00022989"/>
    </source>
</evidence>
<keyword evidence="3 6" id="KW-0812">Transmembrane</keyword>
<evidence type="ECO:0000313" key="8">
    <source>
        <dbReference type="EMBL" id="MBR8463734.1"/>
    </source>
</evidence>
<dbReference type="InterPro" id="IPR052159">
    <property type="entry name" value="Competence_DNA_uptake"/>
</dbReference>
<sequence length="439" mass="50753">MQNLFDKRIEYAIFLVFCMAIFSVNLYINFIKYHKFMQRGEHNVVAKVKLDYIKTNANGRSYRLLLLDNDEFKFYTTVSKNKAIKVGDILHLAVQNIDVSFTDYLRGTFYMPSYERINLSTRNDINLEQNLTNTHNPNLQPSLRQSLNERAIKFISSQHESPKISQLYSALFFGTAVFGELRDDVAHCGIAHLIAISGYHLSVIFGTLFLLMAPIYRVFSQHYAPYRNYKFDISIVAFGIIVFYFYLIGFISSFVRAFAMSMFGFYLICRGLKVLSFTTLFMICCFCIALFPSLALDIRFYFSIAGVFYIFLYLHHFKDKFNILMHSILLNFYVFFTMQVIILYFFPLISFQQFAVIPLSYAFIVFYPLTALLHAFGFGGVFDEYLLSLLNFRIGESSLEVSFLAFITYNIISLLAIKFKSLALFLALIGAATFGVLII</sequence>
<keyword evidence="4 6" id="KW-1133">Transmembrane helix</keyword>
<dbReference type="RefSeq" id="WP_212141813.1">
    <property type="nucleotide sequence ID" value="NZ_JAGSSW010000003.1"/>
</dbReference>
<evidence type="ECO:0000313" key="9">
    <source>
        <dbReference type="Proteomes" id="UP000682951"/>
    </source>
</evidence>
<feature type="transmembrane region" description="Helical" evidence="6">
    <location>
        <begin position="271"/>
        <end position="292"/>
    </location>
</feature>